<dbReference type="OrthoDB" id="9801679at2"/>
<organism evidence="2 3">
    <name type="scientific">Aneurinibacillus soli</name>
    <dbReference type="NCBI Taxonomy" id="1500254"/>
    <lineage>
        <taxon>Bacteria</taxon>
        <taxon>Bacillati</taxon>
        <taxon>Bacillota</taxon>
        <taxon>Bacilli</taxon>
        <taxon>Bacillales</taxon>
        <taxon>Paenibacillaceae</taxon>
        <taxon>Aneurinibacillus group</taxon>
        <taxon>Aneurinibacillus</taxon>
    </lineage>
</organism>
<keyword evidence="1" id="KW-0547">Nucleotide-binding</keyword>
<dbReference type="PANTHER" id="PTHR11575:SF24">
    <property type="entry name" value="5'-NUCLEOTIDASE"/>
    <property type="match status" value="1"/>
</dbReference>
<evidence type="ECO:0000256" key="1">
    <source>
        <dbReference type="RuleBase" id="RU362119"/>
    </source>
</evidence>
<dbReference type="InterPro" id="IPR004843">
    <property type="entry name" value="Calcineurin-like_PHP"/>
</dbReference>
<proteinExistence type="inferred from homology"/>
<evidence type="ECO:0000313" key="2">
    <source>
        <dbReference type="EMBL" id="BAU29575.1"/>
    </source>
</evidence>
<keyword evidence="3" id="KW-1185">Reference proteome</keyword>
<dbReference type="PROSITE" id="PS00786">
    <property type="entry name" value="5_NUCLEOTIDASE_2"/>
    <property type="match status" value="1"/>
</dbReference>
<sequence>MPVYFRTRLPRIVAPALSLTLLSTPLAASAAPATPSIASHSTWNLTIMHTNDTHAHLDNAAQRASLIKQIRSEAKNTLLLDAGDVFSGDLYFTEWKGQADVQLMNFVGYDAMALGNHEFDKGPATLAAFIQNAQFPVVNANYDFTKDASLKGWVQQPITIPDTTHKTKPGIYPYVSKQIDGQLVAIIGVTTEDTAKSSSPGKDIVIHDAFPAVEKTIADINKQGINKIIVISHLGYPRDKEMARQVEGIDVIVGGHTHTKIDKPEIVADDATPTLVVQANEYGKYIGRADLTFDENGVIQTNNVQVKLYPVEKTTPEHPKVKPLLDTYKAQLSSD</sequence>
<comment type="similarity">
    <text evidence="1">Belongs to the 5'-nucleotidase family.</text>
</comment>
<keyword evidence="1" id="KW-0732">Signal</keyword>
<dbReference type="PROSITE" id="PS00785">
    <property type="entry name" value="5_NUCLEOTIDASE_1"/>
    <property type="match status" value="1"/>
</dbReference>
<feature type="chain" id="PRO_5041745710" evidence="1">
    <location>
        <begin position="31"/>
        <end position="335"/>
    </location>
</feature>
<dbReference type="PANTHER" id="PTHR11575">
    <property type="entry name" value="5'-NUCLEOTIDASE-RELATED"/>
    <property type="match status" value="1"/>
</dbReference>
<evidence type="ECO:0000313" key="3">
    <source>
        <dbReference type="Proteomes" id="UP000217696"/>
    </source>
</evidence>
<dbReference type="GO" id="GO:0009166">
    <property type="term" value="P:nucleotide catabolic process"/>
    <property type="evidence" value="ECO:0007669"/>
    <property type="project" value="InterPro"/>
</dbReference>
<dbReference type="GO" id="GO:0000166">
    <property type="term" value="F:nucleotide binding"/>
    <property type="evidence" value="ECO:0007669"/>
    <property type="project" value="UniProtKB-KW"/>
</dbReference>
<name>A0A0U5BH30_9BACL</name>
<dbReference type="GO" id="GO:0046872">
    <property type="term" value="F:metal ion binding"/>
    <property type="evidence" value="ECO:0007669"/>
    <property type="project" value="InterPro"/>
</dbReference>
<reference evidence="2 3" key="1">
    <citation type="submission" date="2015-12" db="EMBL/GenBank/DDBJ databases">
        <title>Genome sequence of Aneurinibacillus soli.</title>
        <authorList>
            <person name="Lee J.S."/>
            <person name="Lee K.C."/>
            <person name="Kim K.K."/>
            <person name="Lee B.W."/>
        </authorList>
    </citation>
    <scope>NUCLEOTIDE SEQUENCE [LARGE SCALE GENOMIC DNA]</scope>
    <source>
        <strain evidence="2 3">CB4</strain>
    </source>
</reference>
<dbReference type="InterPro" id="IPR006146">
    <property type="entry name" value="5'-Nucleotdase_CS"/>
</dbReference>
<dbReference type="InterPro" id="IPR006179">
    <property type="entry name" value="5_nucleotidase/apyrase"/>
</dbReference>
<dbReference type="InterPro" id="IPR029052">
    <property type="entry name" value="Metallo-depent_PP-like"/>
</dbReference>
<dbReference type="Proteomes" id="UP000217696">
    <property type="component" value="Chromosome"/>
</dbReference>
<gene>
    <name evidence="2" type="primary">yfkN_1</name>
    <name evidence="2" type="ORF">CB4_03775</name>
</gene>
<protein>
    <submittedName>
        <fullName evidence="2">Trifunctional nucleotide phosphoesterase protein YfkN</fullName>
    </submittedName>
</protein>
<dbReference type="SUPFAM" id="SSF56300">
    <property type="entry name" value="Metallo-dependent phosphatases"/>
    <property type="match status" value="1"/>
</dbReference>
<dbReference type="GO" id="GO:0016788">
    <property type="term" value="F:hydrolase activity, acting on ester bonds"/>
    <property type="evidence" value="ECO:0007669"/>
    <property type="project" value="InterPro"/>
</dbReference>
<dbReference type="Pfam" id="PF00149">
    <property type="entry name" value="Metallophos"/>
    <property type="match status" value="1"/>
</dbReference>
<accession>A0A0U5BH30</accession>
<dbReference type="PRINTS" id="PR01607">
    <property type="entry name" value="APYRASEFAMLY"/>
</dbReference>
<feature type="signal peptide" evidence="1">
    <location>
        <begin position="1"/>
        <end position="30"/>
    </location>
</feature>
<dbReference type="Gene3D" id="3.60.21.10">
    <property type="match status" value="1"/>
</dbReference>
<dbReference type="RefSeq" id="WP_146226666.1">
    <property type="nucleotide sequence ID" value="NZ_QJSZ01000034.1"/>
</dbReference>
<dbReference type="KEGG" id="asoc:CB4_03775"/>
<dbReference type="AlphaFoldDB" id="A0A0U5BH30"/>
<keyword evidence="1" id="KW-0378">Hydrolase</keyword>
<dbReference type="EMBL" id="AP017312">
    <property type="protein sequence ID" value="BAU29575.1"/>
    <property type="molecule type" value="Genomic_DNA"/>
</dbReference>